<dbReference type="AlphaFoldDB" id="A0A7Y0FM64"/>
<dbReference type="RefSeq" id="WP_169530814.1">
    <property type="nucleotide sequence ID" value="NZ_JABBGH010000001.1"/>
</dbReference>
<sequence>MRKTTPLVLAALLASRLTPALAQNTLDENNDNAEAPFVQHIRPDRPGQTISAGVLRQGQFQLETGWQHYAAPGGAGLNSATATLRIGFFNSMEFRLTQSRVFGPASSAGAGGSEVPTFRPDSVGWAPLTVGTKLMLTADRAARFQAAMLLEAALPGTGQNGLRRSTWAPGGRLLLSQQLGQRAALEGNFGFSQQGLTVADALSGQYLGSLALTAPLGNQAGYFLEAYGRGRHELTTGATAGLYYRPWTGLRFDATLGKVLGGPAAGATTVSVGLALRLGQHPLPQ</sequence>
<name>A0A7Y0FM64_9BACT</name>
<reference evidence="2 3" key="1">
    <citation type="submission" date="2020-04" db="EMBL/GenBank/DDBJ databases">
        <title>Hymenobacter polaris sp. nov., isolated from Arctic soil.</title>
        <authorList>
            <person name="Dahal R.H."/>
        </authorList>
    </citation>
    <scope>NUCLEOTIDE SEQUENCE [LARGE SCALE GENOMIC DNA]</scope>
    <source>
        <strain evidence="2 3">RP-2-7</strain>
    </source>
</reference>
<dbReference type="EMBL" id="JABBGH010000001">
    <property type="protein sequence ID" value="NML65517.1"/>
    <property type="molecule type" value="Genomic_DNA"/>
</dbReference>
<keyword evidence="1" id="KW-0732">Signal</keyword>
<evidence type="ECO:0000256" key="1">
    <source>
        <dbReference type="SAM" id="SignalP"/>
    </source>
</evidence>
<evidence type="ECO:0000313" key="2">
    <source>
        <dbReference type="EMBL" id="NML65517.1"/>
    </source>
</evidence>
<feature type="chain" id="PRO_5030585553" description="Transporter" evidence="1">
    <location>
        <begin position="23"/>
        <end position="285"/>
    </location>
</feature>
<gene>
    <name evidence="2" type="ORF">HHL22_09905</name>
</gene>
<keyword evidence="3" id="KW-1185">Reference proteome</keyword>
<dbReference type="Pfam" id="PF13557">
    <property type="entry name" value="Phenol_MetA_deg"/>
    <property type="match status" value="1"/>
</dbReference>
<comment type="caution">
    <text evidence="2">The sequence shown here is derived from an EMBL/GenBank/DDBJ whole genome shotgun (WGS) entry which is preliminary data.</text>
</comment>
<evidence type="ECO:0000313" key="3">
    <source>
        <dbReference type="Proteomes" id="UP000559626"/>
    </source>
</evidence>
<evidence type="ECO:0008006" key="4">
    <source>
        <dbReference type="Google" id="ProtNLM"/>
    </source>
</evidence>
<protein>
    <recommendedName>
        <fullName evidence="4">Transporter</fullName>
    </recommendedName>
</protein>
<feature type="signal peptide" evidence="1">
    <location>
        <begin position="1"/>
        <end position="22"/>
    </location>
</feature>
<organism evidence="2 3">
    <name type="scientific">Hymenobacter polaris</name>
    <dbReference type="NCBI Taxonomy" id="2682546"/>
    <lineage>
        <taxon>Bacteria</taxon>
        <taxon>Pseudomonadati</taxon>
        <taxon>Bacteroidota</taxon>
        <taxon>Cytophagia</taxon>
        <taxon>Cytophagales</taxon>
        <taxon>Hymenobacteraceae</taxon>
        <taxon>Hymenobacter</taxon>
    </lineage>
</organism>
<proteinExistence type="predicted"/>
<dbReference type="InterPro" id="IPR025737">
    <property type="entry name" value="FApF"/>
</dbReference>
<accession>A0A7Y0FM64</accession>
<dbReference type="Proteomes" id="UP000559626">
    <property type="component" value="Unassembled WGS sequence"/>
</dbReference>